<protein>
    <submittedName>
        <fullName evidence="6">Cytochrome c maturation protein CcmE</fullName>
    </submittedName>
</protein>
<evidence type="ECO:0000313" key="6">
    <source>
        <dbReference type="EMBL" id="MBF8437797.1"/>
    </source>
</evidence>
<keyword evidence="5" id="KW-0812">Transmembrane</keyword>
<comment type="subcellular location">
    <subcellularLocation>
        <location evidence="1">Membrane</location>
    </subcellularLocation>
</comment>
<dbReference type="InterPro" id="IPR012340">
    <property type="entry name" value="NA-bd_OB-fold"/>
</dbReference>
<name>A0A931ARU1_9FIRM</name>
<dbReference type="EMBL" id="JADPIE010000007">
    <property type="protein sequence ID" value="MBF8437797.1"/>
    <property type="molecule type" value="Genomic_DNA"/>
</dbReference>
<evidence type="ECO:0000313" key="7">
    <source>
        <dbReference type="Proteomes" id="UP000621436"/>
    </source>
</evidence>
<evidence type="ECO:0000256" key="3">
    <source>
        <dbReference type="ARBA" id="ARBA00022748"/>
    </source>
</evidence>
<accession>A0A931ARU1</accession>
<feature type="transmembrane region" description="Helical" evidence="5">
    <location>
        <begin position="12"/>
        <end position="30"/>
    </location>
</feature>
<evidence type="ECO:0000256" key="5">
    <source>
        <dbReference type="SAM" id="Phobius"/>
    </source>
</evidence>
<proteinExistence type="predicted"/>
<dbReference type="GO" id="GO:0020037">
    <property type="term" value="F:heme binding"/>
    <property type="evidence" value="ECO:0007669"/>
    <property type="project" value="InterPro"/>
</dbReference>
<keyword evidence="5" id="KW-1133">Transmembrane helix</keyword>
<dbReference type="GO" id="GO:0017003">
    <property type="term" value="P:protein-heme linkage"/>
    <property type="evidence" value="ECO:0007669"/>
    <property type="project" value="InterPro"/>
</dbReference>
<reference evidence="6" key="1">
    <citation type="submission" date="2020-11" db="EMBL/GenBank/DDBJ databases">
        <title>Halonatronomonas betainensis gen. nov., sp. nov. a novel haloalkaliphilic representative of the family Halanaerobiacae capable of betaine degradation.</title>
        <authorList>
            <person name="Boltyanskaya Y."/>
            <person name="Kevbrin V."/>
            <person name="Detkova E."/>
            <person name="Grouzdev D.S."/>
            <person name="Koziaeva V."/>
            <person name="Zhilina T."/>
        </authorList>
    </citation>
    <scope>NUCLEOTIDE SEQUENCE</scope>
    <source>
        <strain evidence="6">Z-7014</strain>
    </source>
</reference>
<dbReference type="InterPro" id="IPR036127">
    <property type="entry name" value="CcmE-like_sf"/>
</dbReference>
<dbReference type="InterPro" id="IPR004329">
    <property type="entry name" value="CcmE"/>
</dbReference>
<dbReference type="RefSeq" id="WP_270454817.1">
    <property type="nucleotide sequence ID" value="NZ_JADPIE010000007.1"/>
</dbReference>
<dbReference type="GO" id="GO:0017004">
    <property type="term" value="P:cytochrome complex assembly"/>
    <property type="evidence" value="ECO:0007669"/>
    <property type="project" value="UniProtKB-KW"/>
</dbReference>
<dbReference type="GO" id="GO:0005886">
    <property type="term" value="C:plasma membrane"/>
    <property type="evidence" value="ECO:0007669"/>
    <property type="project" value="InterPro"/>
</dbReference>
<comment type="caution">
    <text evidence="6">The sequence shown here is derived from an EMBL/GenBank/DDBJ whole genome shotgun (WGS) entry which is preliminary data.</text>
</comment>
<keyword evidence="3" id="KW-0201">Cytochrome c-type biogenesis</keyword>
<sequence>MKTLSYKTKVIIFTIVIVSILSFLIINNYSQSSAYYMKVSELLEETPDSDRYLRISGVLLPETITWNSETENLEFTIRDPETDDLLDIKFNDEEPDNLKNNDLILVEGYYQDNSLKAEQILFQCPSQYEEQVN</sequence>
<evidence type="ECO:0000256" key="4">
    <source>
        <dbReference type="ARBA" id="ARBA00023136"/>
    </source>
</evidence>
<keyword evidence="4 5" id="KW-0472">Membrane</keyword>
<keyword evidence="2" id="KW-0479">Metal-binding</keyword>
<dbReference type="SUPFAM" id="SSF82093">
    <property type="entry name" value="Heme chaperone CcmE"/>
    <property type="match status" value="1"/>
</dbReference>
<dbReference type="Proteomes" id="UP000621436">
    <property type="component" value="Unassembled WGS sequence"/>
</dbReference>
<keyword evidence="7" id="KW-1185">Reference proteome</keyword>
<dbReference type="AlphaFoldDB" id="A0A931ARU1"/>
<keyword evidence="2" id="KW-0349">Heme</keyword>
<dbReference type="Gene3D" id="2.40.50.140">
    <property type="entry name" value="Nucleic acid-binding proteins"/>
    <property type="match status" value="1"/>
</dbReference>
<evidence type="ECO:0000256" key="1">
    <source>
        <dbReference type="ARBA" id="ARBA00004370"/>
    </source>
</evidence>
<keyword evidence="2" id="KW-0408">Iron</keyword>
<evidence type="ECO:0000256" key="2">
    <source>
        <dbReference type="ARBA" id="ARBA00022617"/>
    </source>
</evidence>
<dbReference type="Pfam" id="PF03100">
    <property type="entry name" value="CcmE"/>
    <property type="match status" value="1"/>
</dbReference>
<gene>
    <name evidence="6" type="ORF">I0Q91_11935</name>
</gene>
<organism evidence="6 7">
    <name type="scientific">Halonatronomonas betaini</name>
    <dbReference type="NCBI Taxonomy" id="2778430"/>
    <lineage>
        <taxon>Bacteria</taxon>
        <taxon>Bacillati</taxon>
        <taxon>Bacillota</taxon>
        <taxon>Clostridia</taxon>
        <taxon>Halanaerobiales</taxon>
        <taxon>Halarsenatibacteraceae</taxon>
        <taxon>Halonatronomonas</taxon>
    </lineage>
</organism>